<protein>
    <recommendedName>
        <fullName evidence="4">DUF5709 domain-containing protein</fullName>
    </recommendedName>
</protein>
<organism evidence="2 3">
    <name type="scientific">Nocardia gamkensis</name>
    <dbReference type="NCBI Taxonomy" id="352869"/>
    <lineage>
        <taxon>Bacteria</taxon>
        <taxon>Bacillati</taxon>
        <taxon>Actinomycetota</taxon>
        <taxon>Actinomycetes</taxon>
        <taxon>Mycobacteriales</taxon>
        <taxon>Nocardiaceae</taxon>
        <taxon>Nocardia</taxon>
    </lineage>
</organism>
<reference evidence="2 3" key="1">
    <citation type="submission" date="2020-04" db="EMBL/GenBank/DDBJ databases">
        <title>MicrobeNet Type strains.</title>
        <authorList>
            <person name="Nicholson A.C."/>
        </authorList>
    </citation>
    <scope>NUCLEOTIDE SEQUENCE [LARGE SCALE GENOMIC DNA]</scope>
    <source>
        <strain evidence="2 3">DSM 44956</strain>
    </source>
</reference>
<feature type="compositionally biased region" description="Acidic residues" evidence="1">
    <location>
        <begin position="1"/>
        <end position="19"/>
    </location>
</feature>
<comment type="caution">
    <text evidence="2">The sequence shown here is derived from an EMBL/GenBank/DDBJ whole genome shotgun (WGS) entry which is preliminary data.</text>
</comment>
<dbReference type="Proteomes" id="UP000540698">
    <property type="component" value="Unassembled WGS sequence"/>
</dbReference>
<accession>A0A7X6L099</accession>
<dbReference type="EMBL" id="JAAXOS010000002">
    <property type="protein sequence ID" value="NKY25461.1"/>
    <property type="molecule type" value="Genomic_DNA"/>
</dbReference>
<gene>
    <name evidence="2" type="ORF">HGB38_04325</name>
</gene>
<proteinExistence type="predicted"/>
<dbReference type="AlphaFoldDB" id="A0A7X6L099"/>
<keyword evidence="3" id="KW-1185">Reference proteome</keyword>
<evidence type="ECO:0008006" key="4">
    <source>
        <dbReference type="Google" id="ProtNLM"/>
    </source>
</evidence>
<sequence length="86" mass="10004">MDSDPLETEMGDDDQEDEIREYRRNIEDPPDDLRIRYHEDEDDGRLGIGDELDQEWTPHDGRAEDDEADDRSAEVAAIEIVDDEDL</sequence>
<dbReference type="RefSeq" id="WP_062972588.1">
    <property type="nucleotide sequence ID" value="NZ_JAAXOS010000002.1"/>
</dbReference>
<feature type="compositionally biased region" description="Basic and acidic residues" evidence="1">
    <location>
        <begin position="20"/>
        <end position="39"/>
    </location>
</feature>
<feature type="region of interest" description="Disordered" evidence="1">
    <location>
        <begin position="1"/>
        <end position="86"/>
    </location>
</feature>
<evidence type="ECO:0000313" key="3">
    <source>
        <dbReference type="Proteomes" id="UP000540698"/>
    </source>
</evidence>
<evidence type="ECO:0000256" key="1">
    <source>
        <dbReference type="SAM" id="MobiDB-lite"/>
    </source>
</evidence>
<evidence type="ECO:0000313" key="2">
    <source>
        <dbReference type="EMBL" id="NKY25461.1"/>
    </source>
</evidence>
<name>A0A7X6L099_9NOCA</name>